<organism evidence="1 2">
    <name type="scientific">Bacillus phage vB_BsuS_PJN02</name>
    <dbReference type="NCBI Taxonomy" id="2920374"/>
    <lineage>
        <taxon>Viruses</taxon>
        <taxon>Duplodnaviria</taxon>
        <taxon>Heunggongvirae</taxon>
        <taxon>Uroviricota</taxon>
        <taxon>Caudoviricetes</taxon>
        <taxon>Heleneionescovirinae</taxon>
        <taxon>Zhangjivirus</taxon>
        <taxon>Zhangjivirus PJN02</taxon>
    </lineage>
</organism>
<name>A0AC61TRY8_9CAUD</name>
<sequence length="77" mass="9129">MRNFLKLLEMKYISMFAVWYLRKTKKSVLIGYDVKNGSLKSLNSTSYTYESNFTDVDYYNADGKIFNIPEGKFFIRD</sequence>
<keyword evidence="2" id="KW-1185">Reference proteome</keyword>
<evidence type="ECO:0000313" key="1">
    <source>
        <dbReference type="EMBL" id="UNH58458.1"/>
    </source>
</evidence>
<dbReference type="Proteomes" id="UP000829276">
    <property type="component" value="Segment"/>
</dbReference>
<protein>
    <submittedName>
        <fullName evidence="1">Uncharacterized protein</fullName>
    </submittedName>
</protein>
<evidence type="ECO:0000313" key="2">
    <source>
        <dbReference type="Proteomes" id="UP000829276"/>
    </source>
</evidence>
<proteinExistence type="predicted"/>
<dbReference type="EMBL" id="OM634653">
    <property type="protein sequence ID" value="UNH58458.1"/>
    <property type="molecule type" value="Genomic_DNA"/>
</dbReference>
<reference evidence="1" key="1">
    <citation type="submission" date="2022-02" db="EMBL/GenBank/DDBJ databases">
        <authorList>
            <person name="Nazir A."/>
            <person name="Chen Y."/>
            <person name="Liu Y."/>
        </authorList>
    </citation>
    <scope>NUCLEOTIDE SEQUENCE</scope>
</reference>
<accession>A0AC61TRY8</accession>